<dbReference type="OrthoDB" id="7510934at2"/>
<proteinExistence type="predicted"/>
<protein>
    <submittedName>
        <fullName evidence="4">Site-specific integrase</fullName>
    </submittedName>
</protein>
<feature type="domain" description="Tyr recombinase" evidence="3">
    <location>
        <begin position="176"/>
        <end position="355"/>
    </location>
</feature>
<keyword evidence="1" id="KW-0229">DNA integration</keyword>
<dbReference type="InterPro" id="IPR011010">
    <property type="entry name" value="DNA_brk_join_enz"/>
</dbReference>
<dbReference type="Proteomes" id="UP000282125">
    <property type="component" value="Unassembled WGS sequence"/>
</dbReference>
<name>A0A3P3DEV7_9RHOB</name>
<evidence type="ECO:0000259" key="3">
    <source>
        <dbReference type="PROSITE" id="PS51898"/>
    </source>
</evidence>
<evidence type="ECO:0000313" key="5">
    <source>
        <dbReference type="Proteomes" id="UP000282125"/>
    </source>
</evidence>
<dbReference type="InterPro" id="IPR013762">
    <property type="entry name" value="Integrase-like_cat_sf"/>
</dbReference>
<dbReference type="GO" id="GO:0003677">
    <property type="term" value="F:DNA binding"/>
    <property type="evidence" value="ECO:0007669"/>
    <property type="project" value="InterPro"/>
</dbReference>
<gene>
    <name evidence="4" type="ORF">EG244_16085</name>
</gene>
<dbReference type="GO" id="GO:0015074">
    <property type="term" value="P:DNA integration"/>
    <property type="evidence" value="ECO:0007669"/>
    <property type="project" value="UniProtKB-KW"/>
</dbReference>
<evidence type="ECO:0000256" key="1">
    <source>
        <dbReference type="ARBA" id="ARBA00022908"/>
    </source>
</evidence>
<dbReference type="SUPFAM" id="SSF56349">
    <property type="entry name" value="DNA breaking-rejoining enzymes"/>
    <property type="match status" value="1"/>
</dbReference>
<keyword evidence="5" id="KW-1185">Reference proteome</keyword>
<keyword evidence="2" id="KW-0233">DNA recombination</keyword>
<evidence type="ECO:0000313" key="4">
    <source>
        <dbReference type="EMBL" id="RRH72032.1"/>
    </source>
</evidence>
<dbReference type="PANTHER" id="PTHR30349">
    <property type="entry name" value="PHAGE INTEGRASE-RELATED"/>
    <property type="match status" value="1"/>
</dbReference>
<comment type="caution">
    <text evidence="4">The sequence shown here is derived from an EMBL/GenBank/DDBJ whole genome shotgun (WGS) entry which is preliminary data.</text>
</comment>
<dbReference type="Gene3D" id="1.10.443.10">
    <property type="entry name" value="Intergrase catalytic core"/>
    <property type="match status" value="1"/>
</dbReference>
<dbReference type="PROSITE" id="PS51898">
    <property type="entry name" value="TYR_RECOMBINASE"/>
    <property type="match status" value="1"/>
</dbReference>
<accession>A0A3P3DEV7</accession>
<dbReference type="EMBL" id="RRAZ01000028">
    <property type="protein sequence ID" value="RRH72032.1"/>
    <property type="molecule type" value="Genomic_DNA"/>
</dbReference>
<sequence>MKVNFPGLLIERHRNGSLRYRVRVARRAERRIHIPVPPDHPLFGEYYAAARAGVIYSPEVPVKLVVRSLDWLAQGYLAHLEKLVTAKLASPLTLKQRRSQLRRICDFDDGDGRYGDFDIDAPTAAFVRLRDAFIATPAEADNMMKTARAMYAWAVEREEISQNPVKGISKVHRSQGGAEAWTTEDLRRFRAAHPLGTMAHLWLTLHMFTACRISDAIWLGPAHEVERDGMLWLDWQPAKKGSVRVTIPMLAPLVRASRAVGQRGPTYLLTEAGKPFSTPEGLRNRVRKWCQTAGLTDRSSHGIRKAVAELLAEAGCSQHQIMAIMAHSQAKTSEIYTRGAQRRVLSEDAMQALASLEW</sequence>
<dbReference type="AlphaFoldDB" id="A0A3P3DEV7"/>
<dbReference type="Pfam" id="PF00589">
    <property type="entry name" value="Phage_integrase"/>
    <property type="match status" value="1"/>
</dbReference>
<dbReference type="CDD" id="cd00397">
    <property type="entry name" value="DNA_BRE_C"/>
    <property type="match status" value="1"/>
</dbReference>
<dbReference type="GO" id="GO:0006310">
    <property type="term" value="P:DNA recombination"/>
    <property type="evidence" value="ECO:0007669"/>
    <property type="project" value="UniProtKB-KW"/>
</dbReference>
<organism evidence="4 5">
    <name type="scientific">Falsigemmobacter faecalis</name>
    <dbReference type="NCBI Taxonomy" id="2488730"/>
    <lineage>
        <taxon>Bacteria</taxon>
        <taxon>Pseudomonadati</taxon>
        <taxon>Pseudomonadota</taxon>
        <taxon>Alphaproteobacteria</taxon>
        <taxon>Rhodobacterales</taxon>
        <taxon>Paracoccaceae</taxon>
        <taxon>Falsigemmobacter</taxon>
    </lineage>
</organism>
<reference evidence="4 5" key="1">
    <citation type="submission" date="2018-11" db="EMBL/GenBank/DDBJ databases">
        <title>Gemmobacter sp. nov., YIM 102744-1 draft genome.</title>
        <authorList>
            <person name="Li G."/>
            <person name="Jiang Y."/>
        </authorList>
    </citation>
    <scope>NUCLEOTIDE SEQUENCE [LARGE SCALE GENOMIC DNA]</scope>
    <source>
        <strain evidence="4 5">YIM 102744-1</strain>
    </source>
</reference>
<dbReference type="InterPro" id="IPR050090">
    <property type="entry name" value="Tyrosine_recombinase_XerCD"/>
</dbReference>
<evidence type="ECO:0000256" key="2">
    <source>
        <dbReference type="ARBA" id="ARBA00023172"/>
    </source>
</evidence>
<dbReference type="PANTHER" id="PTHR30349:SF64">
    <property type="entry name" value="PROPHAGE INTEGRASE INTD-RELATED"/>
    <property type="match status" value="1"/>
</dbReference>
<dbReference type="InterPro" id="IPR002104">
    <property type="entry name" value="Integrase_catalytic"/>
</dbReference>